<feature type="compositionally biased region" description="Low complexity" evidence="1">
    <location>
        <begin position="114"/>
        <end position="129"/>
    </location>
</feature>
<proteinExistence type="predicted"/>
<keyword evidence="3" id="KW-1185">Reference proteome</keyword>
<comment type="caution">
    <text evidence="2">The sequence shown here is derived from an EMBL/GenBank/DDBJ whole genome shotgun (WGS) entry which is preliminary data.</text>
</comment>
<reference evidence="2 3" key="1">
    <citation type="journal article" date="2018" name="Evol. Lett.">
        <title>Horizontal gene cluster transfer increased hallucinogenic mushroom diversity.</title>
        <authorList>
            <person name="Reynolds H.T."/>
            <person name="Vijayakumar V."/>
            <person name="Gluck-Thaler E."/>
            <person name="Korotkin H.B."/>
            <person name="Matheny P.B."/>
            <person name="Slot J.C."/>
        </authorList>
    </citation>
    <scope>NUCLEOTIDE SEQUENCE [LARGE SCALE GENOMIC DNA]</scope>
    <source>
        <strain evidence="2 3">2631</strain>
    </source>
</reference>
<name>A0A409XE69_PSICY</name>
<dbReference type="EMBL" id="NHYD01001963">
    <property type="protein sequence ID" value="PPQ89024.1"/>
    <property type="molecule type" value="Genomic_DNA"/>
</dbReference>
<evidence type="ECO:0000313" key="3">
    <source>
        <dbReference type="Proteomes" id="UP000283269"/>
    </source>
</evidence>
<evidence type="ECO:0000256" key="1">
    <source>
        <dbReference type="SAM" id="MobiDB-lite"/>
    </source>
</evidence>
<accession>A0A409XE69</accession>
<organism evidence="2 3">
    <name type="scientific">Psilocybe cyanescens</name>
    <dbReference type="NCBI Taxonomy" id="93625"/>
    <lineage>
        <taxon>Eukaryota</taxon>
        <taxon>Fungi</taxon>
        <taxon>Dikarya</taxon>
        <taxon>Basidiomycota</taxon>
        <taxon>Agaricomycotina</taxon>
        <taxon>Agaricomycetes</taxon>
        <taxon>Agaricomycetidae</taxon>
        <taxon>Agaricales</taxon>
        <taxon>Agaricineae</taxon>
        <taxon>Strophariaceae</taxon>
        <taxon>Psilocybe</taxon>
    </lineage>
</organism>
<feature type="region of interest" description="Disordered" evidence="1">
    <location>
        <begin position="1"/>
        <end position="31"/>
    </location>
</feature>
<gene>
    <name evidence="2" type="ORF">CVT25_003954</name>
</gene>
<dbReference type="InParanoid" id="A0A409XE69"/>
<dbReference type="Proteomes" id="UP000283269">
    <property type="component" value="Unassembled WGS sequence"/>
</dbReference>
<feature type="non-terminal residue" evidence="2">
    <location>
        <position position="1"/>
    </location>
</feature>
<feature type="region of interest" description="Disordered" evidence="1">
    <location>
        <begin position="57"/>
        <end position="155"/>
    </location>
</feature>
<sequence length="155" mass="16722">NRPGAVKQHSKLIPVTSHPLEPAQGTILPANRPGAVKQHSKLIPVTSHPLEPAQGTILPAYRELEPDTTTSRGGTFSANYDTDDSGERTPTSDVQPTSRTPGLSSGEEYFTDASEPSEPSETSEQNETQMVDQMAIDTPKTRELSLNKPTPFNGE</sequence>
<dbReference type="AlphaFoldDB" id="A0A409XE69"/>
<evidence type="ECO:0000313" key="2">
    <source>
        <dbReference type="EMBL" id="PPQ89024.1"/>
    </source>
</evidence>
<protein>
    <submittedName>
        <fullName evidence="2">Uncharacterized protein</fullName>
    </submittedName>
</protein>
<feature type="compositionally biased region" description="Polar residues" evidence="1">
    <location>
        <begin position="88"/>
        <end position="103"/>
    </location>
</feature>
<feature type="compositionally biased region" description="Polar residues" evidence="1">
    <location>
        <begin position="67"/>
        <end position="80"/>
    </location>
</feature>